<gene>
    <name evidence="2" type="ORF">LCGC14_2354620</name>
</gene>
<name>A0A0F9F350_9ZZZZ</name>
<organism evidence="2">
    <name type="scientific">marine sediment metagenome</name>
    <dbReference type="NCBI Taxonomy" id="412755"/>
    <lineage>
        <taxon>unclassified sequences</taxon>
        <taxon>metagenomes</taxon>
        <taxon>ecological metagenomes</taxon>
    </lineage>
</organism>
<feature type="region of interest" description="Disordered" evidence="1">
    <location>
        <begin position="1"/>
        <end position="21"/>
    </location>
</feature>
<evidence type="ECO:0000256" key="1">
    <source>
        <dbReference type="SAM" id="MobiDB-lite"/>
    </source>
</evidence>
<reference evidence="2" key="1">
    <citation type="journal article" date="2015" name="Nature">
        <title>Complex archaea that bridge the gap between prokaryotes and eukaryotes.</title>
        <authorList>
            <person name="Spang A."/>
            <person name="Saw J.H."/>
            <person name="Jorgensen S.L."/>
            <person name="Zaremba-Niedzwiedzka K."/>
            <person name="Martijn J."/>
            <person name="Lind A.E."/>
            <person name="van Eijk R."/>
            <person name="Schleper C."/>
            <person name="Guy L."/>
            <person name="Ettema T.J."/>
        </authorList>
    </citation>
    <scope>NUCLEOTIDE SEQUENCE</scope>
</reference>
<proteinExistence type="predicted"/>
<comment type="caution">
    <text evidence="2">The sequence shown here is derived from an EMBL/GenBank/DDBJ whole genome shotgun (WGS) entry which is preliminary data.</text>
</comment>
<protein>
    <submittedName>
        <fullName evidence="2">Uncharacterized protein</fullName>
    </submittedName>
</protein>
<feature type="non-terminal residue" evidence="2">
    <location>
        <position position="21"/>
    </location>
</feature>
<dbReference type="EMBL" id="LAZR01034348">
    <property type="protein sequence ID" value="KKL45542.1"/>
    <property type="molecule type" value="Genomic_DNA"/>
</dbReference>
<evidence type="ECO:0000313" key="2">
    <source>
        <dbReference type="EMBL" id="KKL45542.1"/>
    </source>
</evidence>
<feature type="compositionally biased region" description="Basic and acidic residues" evidence="1">
    <location>
        <begin position="7"/>
        <end position="21"/>
    </location>
</feature>
<sequence length="21" mass="2441">MAQNKVNPKDISRFYTEVDKG</sequence>
<dbReference type="AlphaFoldDB" id="A0A0F9F350"/>
<accession>A0A0F9F350</accession>